<dbReference type="SUPFAM" id="SSF57701">
    <property type="entry name" value="Zn2/Cys6 DNA-binding domain"/>
    <property type="match status" value="1"/>
</dbReference>
<feature type="compositionally biased region" description="Low complexity" evidence="3">
    <location>
        <begin position="428"/>
        <end position="446"/>
    </location>
</feature>
<dbReference type="Proteomes" id="UP000613580">
    <property type="component" value="Unassembled WGS sequence"/>
</dbReference>
<dbReference type="Gene3D" id="4.10.240.10">
    <property type="entry name" value="Zn(2)-C6 fungal-type DNA-binding domain"/>
    <property type="match status" value="1"/>
</dbReference>
<dbReference type="Pfam" id="PF04082">
    <property type="entry name" value="Fungal_trans"/>
    <property type="match status" value="1"/>
</dbReference>
<dbReference type="CDD" id="cd00067">
    <property type="entry name" value="GAL4"/>
    <property type="match status" value="1"/>
</dbReference>
<evidence type="ECO:0000256" key="2">
    <source>
        <dbReference type="ARBA" id="ARBA00023242"/>
    </source>
</evidence>
<feature type="region of interest" description="Disordered" evidence="3">
    <location>
        <begin position="920"/>
        <end position="970"/>
    </location>
</feature>
<name>A0A8H6TBH9_MYCCL</name>
<feature type="compositionally biased region" description="Polar residues" evidence="3">
    <location>
        <begin position="630"/>
        <end position="644"/>
    </location>
</feature>
<dbReference type="PANTHER" id="PTHR46910">
    <property type="entry name" value="TRANSCRIPTION FACTOR PDR1"/>
    <property type="match status" value="1"/>
</dbReference>
<dbReference type="SMART" id="SM00066">
    <property type="entry name" value="GAL4"/>
    <property type="match status" value="1"/>
</dbReference>
<feature type="compositionally biased region" description="Low complexity" evidence="3">
    <location>
        <begin position="111"/>
        <end position="123"/>
    </location>
</feature>
<sequence length="1091" mass="118003">MAGHEVDSFQDAFDALPAAPAKKRRIQRSCDICRQKRRACDGLRTATKKCSFCTENGLECVYSGAPTTTKKKSYTEVLEGKLAETERLLKQYTSAETRPGWSPDSPILKHGSLPSSSAGSSPAAPNPLWRTKARAGLAVEFAAMTIRAVNADEDPESPVAEDDADAAHVQLAKDMNAMKLTSHREQFLGKSSGAMLVRAAMELKVNYSAAKQGAPKQTMAAMGNRRPEYWTSVPWRHAPMARPRYVFPPLDLLNSLVALYFEHNNSLIPLLHRPTFEAFISTLEYLRDDKVGALVLIVCAIGARYSDDPRVLEGTNGTAEGTNELAAGYKYFTQLSTELEFMFDTPGLFDLQRYCLAIQFLEGSATQASWPLIGIGLRIAEEVGAHRRQVSMSGTRVGPGPHAGHAKSFNAAAGSAPSRRQPAEGPHAHTPAVPSPAAAAAGAKPASGGGDGHTVEAELWRRAFWVLVYYDRLVSCTLGRPCGVQWDDFDIQLPTPVDDEYWEHPHDPLRSFRQPSDTPSKIELFNHLLRLSNVLSFVLRLLYSIDKKGSLLRSDDDRWEEHVVKELDSALNKWVDGIPAHLRWDPSNPNPLWFKQSVYLYTAYYHVQMTIHRPFIPAVRFKHTPPQDPNAPSTHPTAQPAKTPSLPSLAICTNAARGTAHVAHTWNTRCPNQPFIGLLPGLTIAGVVLLLNVWSGKRTGLDPRMNTAVDEVGKVMQTISVCEKRWQMAGLFWDILSELANVGNVRLPVPQNPAVFMEPPPSSSSDPSPSPESSHSGTGSVAMSSASSASPNVTRLMVSSARSTLPVNSRKRHHVTSALTTDPTTLQESTVGSGSWASYDPASVGSWHPSGNEYADDGEAFAWLGEPGVIIGGSGTEFMPMYSSDLGRSVGAGVRMGLGVDWGAASVAAMQPSAGLFGTVPTGSSSASSSAGSGSHSAPLPASALWQGSSAGHPFTTSVPPGPPPSLSDPELLAALEMDMWANAPPGLGELDATDGFMHFSTAVQVPRTLKRFFATDASITIVRIDYNRVEQEIRWENPKGTAPGEVGGDGVFPHIHGRAMKASDVESFVIWERGDDWDAALESGKDWLVY</sequence>
<dbReference type="GO" id="GO:0006351">
    <property type="term" value="P:DNA-templated transcription"/>
    <property type="evidence" value="ECO:0007669"/>
    <property type="project" value="InterPro"/>
</dbReference>
<feature type="domain" description="Zn(2)-C6 fungal-type" evidence="4">
    <location>
        <begin position="29"/>
        <end position="62"/>
    </location>
</feature>
<dbReference type="EMBL" id="JACAZE010000006">
    <property type="protein sequence ID" value="KAF7313691.1"/>
    <property type="molecule type" value="Genomic_DNA"/>
</dbReference>
<reference evidence="5" key="1">
    <citation type="submission" date="2020-05" db="EMBL/GenBank/DDBJ databases">
        <title>Mycena genomes resolve the evolution of fungal bioluminescence.</title>
        <authorList>
            <person name="Tsai I.J."/>
        </authorList>
    </citation>
    <scope>NUCLEOTIDE SEQUENCE</scope>
    <source>
        <strain evidence="5">110903Hualien_Pintung</strain>
    </source>
</reference>
<evidence type="ECO:0000259" key="4">
    <source>
        <dbReference type="PROSITE" id="PS50048"/>
    </source>
</evidence>
<evidence type="ECO:0000256" key="1">
    <source>
        <dbReference type="ARBA" id="ARBA00022723"/>
    </source>
</evidence>
<dbReference type="Pfam" id="PF06108">
    <property type="entry name" value="DUF952"/>
    <property type="match status" value="1"/>
</dbReference>
<feature type="region of interest" description="Disordered" evidence="3">
    <location>
        <begin position="753"/>
        <end position="834"/>
    </location>
</feature>
<evidence type="ECO:0000256" key="3">
    <source>
        <dbReference type="SAM" id="MobiDB-lite"/>
    </source>
</evidence>
<evidence type="ECO:0000313" key="5">
    <source>
        <dbReference type="EMBL" id="KAF7313691.1"/>
    </source>
</evidence>
<feature type="region of interest" description="Disordered" evidence="3">
    <location>
        <begin position="622"/>
        <end position="644"/>
    </location>
</feature>
<feature type="compositionally biased region" description="Polar residues" evidence="3">
    <location>
        <begin position="817"/>
        <end position="834"/>
    </location>
</feature>
<dbReference type="InterPro" id="IPR009297">
    <property type="entry name" value="DUF952"/>
</dbReference>
<keyword evidence="1" id="KW-0479">Metal-binding</keyword>
<keyword evidence="6" id="KW-1185">Reference proteome</keyword>
<dbReference type="InterPro" id="IPR050987">
    <property type="entry name" value="AtrR-like"/>
</dbReference>
<dbReference type="InterPro" id="IPR036864">
    <property type="entry name" value="Zn2-C6_fun-type_DNA-bd_sf"/>
</dbReference>
<keyword evidence="2" id="KW-0539">Nucleus</keyword>
<accession>A0A8H6TBH9</accession>
<dbReference type="AlphaFoldDB" id="A0A8H6TBH9"/>
<feature type="compositionally biased region" description="Low complexity" evidence="3">
    <location>
        <begin position="924"/>
        <end position="945"/>
    </location>
</feature>
<dbReference type="PROSITE" id="PS50048">
    <property type="entry name" value="ZN2_CY6_FUNGAL_2"/>
    <property type="match status" value="1"/>
</dbReference>
<protein>
    <submittedName>
        <fullName evidence="5">Zn(2)-C6 fungal-type domain-containing protein</fullName>
    </submittedName>
</protein>
<dbReference type="Pfam" id="PF00172">
    <property type="entry name" value="Zn_clus"/>
    <property type="match status" value="1"/>
</dbReference>
<feature type="compositionally biased region" description="Low complexity" evidence="3">
    <location>
        <begin position="763"/>
        <end position="790"/>
    </location>
</feature>
<feature type="region of interest" description="Disordered" evidence="3">
    <location>
        <begin position="391"/>
        <end position="452"/>
    </location>
</feature>
<dbReference type="SUPFAM" id="SSF56399">
    <property type="entry name" value="ADP-ribosylation"/>
    <property type="match status" value="1"/>
</dbReference>
<dbReference type="GO" id="GO:0008270">
    <property type="term" value="F:zinc ion binding"/>
    <property type="evidence" value="ECO:0007669"/>
    <property type="project" value="InterPro"/>
</dbReference>
<dbReference type="PANTHER" id="PTHR46910:SF38">
    <property type="entry name" value="ZN(2)-C6 FUNGAL-TYPE DOMAIN-CONTAINING PROTEIN"/>
    <property type="match status" value="1"/>
</dbReference>
<comment type="caution">
    <text evidence="5">The sequence shown here is derived from an EMBL/GenBank/DDBJ whole genome shotgun (WGS) entry which is preliminary data.</text>
</comment>
<gene>
    <name evidence="5" type="ORF">HMN09_00525900</name>
</gene>
<proteinExistence type="predicted"/>
<dbReference type="GO" id="GO:0000981">
    <property type="term" value="F:DNA-binding transcription factor activity, RNA polymerase II-specific"/>
    <property type="evidence" value="ECO:0007669"/>
    <property type="project" value="InterPro"/>
</dbReference>
<dbReference type="InterPro" id="IPR007219">
    <property type="entry name" value="XnlR_reg_dom"/>
</dbReference>
<dbReference type="GO" id="GO:0003677">
    <property type="term" value="F:DNA binding"/>
    <property type="evidence" value="ECO:0007669"/>
    <property type="project" value="InterPro"/>
</dbReference>
<dbReference type="PROSITE" id="PS00463">
    <property type="entry name" value="ZN2_CY6_FUNGAL_1"/>
    <property type="match status" value="1"/>
</dbReference>
<feature type="region of interest" description="Disordered" evidence="3">
    <location>
        <begin position="94"/>
        <end position="127"/>
    </location>
</feature>
<dbReference type="SMART" id="SM00906">
    <property type="entry name" value="Fungal_trans"/>
    <property type="match status" value="1"/>
</dbReference>
<dbReference type="OrthoDB" id="4456959at2759"/>
<dbReference type="CDD" id="cd12148">
    <property type="entry name" value="fungal_TF_MHR"/>
    <property type="match status" value="1"/>
</dbReference>
<evidence type="ECO:0000313" key="6">
    <source>
        <dbReference type="Proteomes" id="UP000613580"/>
    </source>
</evidence>
<organism evidence="5 6">
    <name type="scientific">Mycena chlorophos</name>
    <name type="common">Agaric fungus</name>
    <name type="synonym">Agaricus chlorophos</name>
    <dbReference type="NCBI Taxonomy" id="658473"/>
    <lineage>
        <taxon>Eukaryota</taxon>
        <taxon>Fungi</taxon>
        <taxon>Dikarya</taxon>
        <taxon>Basidiomycota</taxon>
        <taxon>Agaricomycotina</taxon>
        <taxon>Agaricomycetes</taxon>
        <taxon>Agaricomycetidae</taxon>
        <taxon>Agaricales</taxon>
        <taxon>Marasmiineae</taxon>
        <taxon>Mycenaceae</taxon>
        <taxon>Mycena</taxon>
    </lineage>
</organism>
<dbReference type="InterPro" id="IPR001138">
    <property type="entry name" value="Zn2Cys6_DnaBD"/>
</dbReference>
<dbReference type="Gene3D" id="3.20.170.20">
    <property type="entry name" value="Protein of unknown function DUF952"/>
    <property type="match status" value="1"/>
</dbReference>
<feature type="compositionally biased region" description="Polar residues" evidence="3">
    <location>
        <begin position="946"/>
        <end position="959"/>
    </location>
</feature>